<feature type="transmembrane region" description="Helical" evidence="5">
    <location>
        <begin position="301"/>
        <end position="320"/>
    </location>
</feature>
<dbReference type="EMBL" id="CP040396">
    <property type="protein sequence ID" value="QCT04239.1"/>
    <property type="molecule type" value="Genomic_DNA"/>
</dbReference>
<dbReference type="Proteomes" id="UP000300879">
    <property type="component" value="Chromosome"/>
</dbReference>
<name>A0A4P8XTZ7_9BACL</name>
<feature type="domain" description="O-antigen ligase-related" evidence="6">
    <location>
        <begin position="377"/>
        <end position="471"/>
    </location>
</feature>
<accession>A0A4P8XTZ7</accession>
<keyword evidence="4 5" id="KW-0472">Membrane</keyword>
<evidence type="ECO:0000256" key="5">
    <source>
        <dbReference type="SAM" id="Phobius"/>
    </source>
</evidence>
<dbReference type="Pfam" id="PF04932">
    <property type="entry name" value="Wzy_C"/>
    <property type="match status" value="1"/>
</dbReference>
<feature type="transmembrane region" description="Helical" evidence="5">
    <location>
        <begin position="461"/>
        <end position="484"/>
    </location>
</feature>
<dbReference type="GO" id="GO:0016020">
    <property type="term" value="C:membrane"/>
    <property type="evidence" value="ECO:0007669"/>
    <property type="project" value="UniProtKB-SubCell"/>
</dbReference>
<protein>
    <submittedName>
        <fullName evidence="7">O-antigen polymerase</fullName>
    </submittedName>
</protein>
<evidence type="ECO:0000256" key="1">
    <source>
        <dbReference type="ARBA" id="ARBA00004141"/>
    </source>
</evidence>
<evidence type="ECO:0000256" key="2">
    <source>
        <dbReference type="ARBA" id="ARBA00022692"/>
    </source>
</evidence>
<evidence type="ECO:0000259" key="6">
    <source>
        <dbReference type="Pfam" id="PF04932"/>
    </source>
</evidence>
<feature type="transmembrane region" description="Helical" evidence="5">
    <location>
        <begin position="380"/>
        <end position="401"/>
    </location>
</feature>
<dbReference type="AlphaFoldDB" id="A0A4P8XTZ7"/>
<evidence type="ECO:0000313" key="7">
    <source>
        <dbReference type="EMBL" id="QCT04239.1"/>
    </source>
</evidence>
<dbReference type="InterPro" id="IPR007016">
    <property type="entry name" value="O-antigen_ligase-rel_domated"/>
</dbReference>
<dbReference type="PANTHER" id="PTHR37422">
    <property type="entry name" value="TEICHURONIC ACID BIOSYNTHESIS PROTEIN TUAE"/>
    <property type="match status" value="1"/>
</dbReference>
<feature type="transmembrane region" description="Helical" evidence="5">
    <location>
        <begin position="29"/>
        <end position="49"/>
    </location>
</feature>
<comment type="subcellular location">
    <subcellularLocation>
        <location evidence="1">Membrane</location>
        <topology evidence="1">Multi-pass membrane protein</topology>
    </subcellularLocation>
</comment>
<sequence length="545" mass="57120">MVTGILGILLLTMLGMGCLQTGLFFDHEMYGVAAVTGGLCLAASAVLAVRPAAEGSKVLAAGDEAGLAAGQAAIRNHPSTVIMRSAVMPLLLLSIMMTAAYGFHLISGPVSVQGTQREMTHWSLCAAAGLTAWRLSRTEGGRSWLRLAWHGTGAVLCGSALLAVYGVLELPDAILRTADPAISAAGARLGGLLQYPNTFGAVMAAFLLERLFALPGALQRRTGLGREAAALLPLLPYAAALLLTESRGAWLAAALAAAAGLAAERRGAALLLAAAAAPFAGAALLYRQLAEAQLAPAVLPGLLWLAGLWAGGSIAGRWLACGLLRSQPAGAAPPRAHLAPPRVRLASSRAHLAPPRVRLASSRVRLAPPRAHLAPPRARLALLASLLLYAVAAVAIGSQIHTRLDPQGGTMASRLFMYRDAWQLFQQSPWFGQGGDTWRTYSFLQSQPYAAAEVHSGYLDWLLNLGLISAAGVALLLWTLCRAVSVSRQAAQWTPLLALLIHSAVDFDWSYGLVWLIIILLAANGETSRPSAAQASPDPRSRPPR</sequence>
<evidence type="ECO:0000256" key="3">
    <source>
        <dbReference type="ARBA" id="ARBA00022989"/>
    </source>
</evidence>
<evidence type="ECO:0000256" key="4">
    <source>
        <dbReference type="ARBA" id="ARBA00023136"/>
    </source>
</evidence>
<evidence type="ECO:0000313" key="8">
    <source>
        <dbReference type="Proteomes" id="UP000300879"/>
    </source>
</evidence>
<keyword evidence="3 5" id="KW-1133">Transmembrane helix</keyword>
<proteinExistence type="predicted"/>
<dbReference type="RefSeq" id="WP_138226982.1">
    <property type="nucleotide sequence ID" value="NZ_CP040396.1"/>
</dbReference>
<dbReference type="OrthoDB" id="1808577at2"/>
<dbReference type="PANTHER" id="PTHR37422:SF13">
    <property type="entry name" value="LIPOPOLYSACCHARIDE BIOSYNTHESIS PROTEIN PA4999-RELATED"/>
    <property type="match status" value="1"/>
</dbReference>
<keyword evidence="8" id="KW-1185">Reference proteome</keyword>
<keyword evidence="2 5" id="KW-0812">Transmembrane</keyword>
<feature type="transmembrane region" description="Helical" evidence="5">
    <location>
        <begin position="86"/>
        <end position="107"/>
    </location>
</feature>
<feature type="transmembrane region" description="Helical" evidence="5">
    <location>
        <begin position="270"/>
        <end position="289"/>
    </location>
</feature>
<reference evidence="7 8" key="1">
    <citation type="submission" date="2019-05" db="EMBL/GenBank/DDBJ databases">
        <authorList>
            <person name="Chen C."/>
        </authorList>
    </citation>
    <scope>NUCLEOTIDE SEQUENCE [LARGE SCALE GENOMIC DNA]</scope>
    <source>
        <strain evidence="7 8">HB172198</strain>
    </source>
</reference>
<feature type="transmembrane region" description="Helical" evidence="5">
    <location>
        <begin position="147"/>
        <end position="168"/>
    </location>
</feature>
<dbReference type="KEGG" id="palo:E6C60_3529"/>
<dbReference type="InterPro" id="IPR051533">
    <property type="entry name" value="WaaL-like"/>
</dbReference>
<gene>
    <name evidence="7" type="ORF">E6C60_3529</name>
</gene>
<organism evidence="7 8">
    <name type="scientific">Paenibacillus algicola</name>
    <dbReference type="NCBI Taxonomy" id="2565926"/>
    <lineage>
        <taxon>Bacteria</taxon>
        <taxon>Bacillati</taxon>
        <taxon>Bacillota</taxon>
        <taxon>Bacilli</taxon>
        <taxon>Bacillales</taxon>
        <taxon>Paenibacillaceae</taxon>
        <taxon>Paenibacillus</taxon>
    </lineage>
</organism>